<evidence type="ECO:0000256" key="1">
    <source>
        <dbReference type="SAM" id="Coils"/>
    </source>
</evidence>
<dbReference type="AlphaFoldDB" id="A0A6V2PN52"/>
<proteinExistence type="predicted"/>
<keyword evidence="1" id="KW-0175">Coiled coil</keyword>
<feature type="coiled-coil region" evidence="1">
    <location>
        <begin position="93"/>
        <end position="202"/>
    </location>
</feature>
<dbReference type="EMBL" id="HBIR01018376">
    <property type="protein sequence ID" value="CAE0543741.1"/>
    <property type="molecule type" value="Transcribed_RNA"/>
</dbReference>
<feature type="region of interest" description="Disordered" evidence="2">
    <location>
        <begin position="211"/>
        <end position="234"/>
    </location>
</feature>
<evidence type="ECO:0000256" key="2">
    <source>
        <dbReference type="SAM" id="MobiDB-lite"/>
    </source>
</evidence>
<protein>
    <recommendedName>
        <fullName evidence="4">Glycine zipper domain-containing protein</fullName>
    </recommendedName>
</protein>
<organism evidence="3">
    <name type="scientific">Emiliania huxleyi</name>
    <name type="common">Coccolithophore</name>
    <name type="synonym">Pontosphaera huxleyi</name>
    <dbReference type="NCBI Taxonomy" id="2903"/>
    <lineage>
        <taxon>Eukaryota</taxon>
        <taxon>Haptista</taxon>
        <taxon>Haptophyta</taxon>
        <taxon>Prymnesiophyceae</taxon>
        <taxon>Isochrysidales</taxon>
        <taxon>Noelaerhabdaceae</taxon>
        <taxon>Emiliania</taxon>
    </lineage>
</organism>
<name>A0A6V2PN52_EMIHU</name>
<gene>
    <name evidence="3" type="ORF">EHUX00137_LOCUS13839</name>
</gene>
<evidence type="ECO:0008006" key="4">
    <source>
        <dbReference type="Google" id="ProtNLM"/>
    </source>
</evidence>
<reference evidence="3" key="1">
    <citation type="submission" date="2021-01" db="EMBL/GenBank/DDBJ databases">
        <authorList>
            <person name="Corre E."/>
            <person name="Pelletier E."/>
            <person name="Niang G."/>
            <person name="Scheremetjew M."/>
            <person name="Finn R."/>
            <person name="Kale V."/>
            <person name="Holt S."/>
            <person name="Cochrane G."/>
            <person name="Meng A."/>
            <person name="Brown T."/>
            <person name="Cohen L."/>
        </authorList>
    </citation>
    <scope>NUCLEOTIDE SEQUENCE</scope>
    <source>
        <strain evidence="3">379</strain>
    </source>
</reference>
<accession>A0A6V2PN52</accession>
<sequence length="234" mass="24198">MWPILLLFSLTPPQLPPHRAASRTSRAAAPRAVDDESKGALGGAVLGGLIAGPFGALWGASLGSSMGAAGRERREEEARLAAMGLDREAVRLAAALAAELAEAEASVSACEEAERSQSNLGERLAAAAAEQYAAAEEKLRAGDEESARALLVERQETQAKAARADAELQEARDRTLSVRRAVSVLSTRAAELEASLDQAAARKAVGSGPVAGAVEAAPPEDPLLARFKDLEGGK</sequence>
<evidence type="ECO:0000313" key="3">
    <source>
        <dbReference type="EMBL" id="CAE0543741.1"/>
    </source>
</evidence>